<dbReference type="Gene3D" id="3.30.360.10">
    <property type="entry name" value="Dihydrodipicolinate Reductase, domain 2"/>
    <property type="match status" value="1"/>
</dbReference>
<dbReference type="PANTHER" id="PTHR43818:SF11">
    <property type="entry name" value="BCDNA.GH03377"/>
    <property type="match status" value="1"/>
</dbReference>
<keyword evidence="1" id="KW-0560">Oxidoreductase</keyword>
<organism evidence="6 7">
    <name type="scientific">Microbacterium sorbitolivorans</name>
    <dbReference type="NCBI Taxonomy" id="1867410"/>
    <lineage>
        <taxon>Bacteria</taxon>
        <taxon>Bacillati</taxon>
        <taxon>Actinomycetota</taxon>
        <taxon>Actinomycetes</taxon>
        <taxon>Micrococcales</taxon>
        <taxon>Microbacteriaceae</taxon>
        <taxon>Microbacterium</taxon>
    </lineage>
</organism>
<dbReference type="PANTHER" id="PTHR43818">
    <property type="entry name" value="BCDNA.GH03377"/>
    <property type="match status" value="1"/>
</dbReference>
<dbReference type="OrthoDB" id="9812981at2"/>
<evidence type="ECO:0000313" key="6">
    <source>
        <dbReference type="EMBL" id="RCK62094.1"/>
    </source>
</evidence>
<feature type="compositionally biased region" description="Basic residues" evidence="3">
    <location>
        <begin position="32"/>
        <end position="48"/>
    </location>
</feature>
<evidence type="ECO:0000259" key="4">
    <source>
        <dbReference type="Pfam" id="PF01408"/>
    </source>
</evidence>
<feature type="compositionally biased region" description="Basic and acidic residues" evidence="3">
    <location>
        <begin position="49"/>
        <end position="61"/>
    </location>
</feature>
<dbReference type="Pfam" id="PF01408">
    <property type="entry name" value="GFO_IDH_MocA"/>
    <property type="match status" value="1"/>
</dbReference>
<sequence length="440" mass="47313">MVRARGRIRWILPRTRLRRAPTPRTGGAPGTRSRRRARRRCGRQHHRTRSSERSLPDDIGGRRVNAPRLALIGTGGHGRTHVEKGLKLHTEGRVRLVAVADPNPPAAEDLPDGVARFTDGADLIAAGGVDIVVICTPINTHFDFASAALEAGADVLLEKPTTATLDEFERLLAIADRTGGLVQVGFQSLGSDALDIIRGRVAAGDIGEVVRYSATGAWLRNEAYYARSAWAGRRTLNGRVVADGALTNPLAHASATALALAGATRLEDVKSLELDLWRANDIEADDTSVAVFDLEGDVRLTTAVTLAAPSQKPPYVDVVGTSGTLRLWYTSDDIDLLGANDEVLEQSHVGRRDLLENLLAARDGSATLFSPLAETGAFMRLVEGVMQAPAPKLVADGSATLVDDENGRHLVIEGIEEELERALRLESTFTELGSEFTRVS</sequence>
<dbReference type="SUPFAM" id="SSF51735">
    <property type="entry name" value="NAD(P)-binding Rossmann-fold domains"/>
    <property type="match status" value="1"/>
</dbReference>
<dbReference type="InterPro" id="IPR036291">
    <property type="entry name" value="NAD(P)-bd_dom_sf"/>
</dbReference>
<gene>
    <name evidence="6" type="ORF">DTO57_05695</name>
</gene>
<keyword evidence="2" id="KW-0520">NAD</keyword>
<feature type="domain" description="GFO/IDH/MocA-like oxidoreductase" evidence="5">
    <location>
        <begin position="198"/>
        <end position="326"/>
    </location>
</feature>
<dbReference type="InterPro" id="IPR000683">
    <property type="entry name" value="Gfo/Idh/MocA-like_OxRdtase_N"/>
</dbReference>
<dbReference type="SUPFAM" id="SSF55347">
    <property type="entry name" value="Glyceraldehyde-3-phosphate dehydrogenase-like, C-terminal domain"/>
    <property type="match status" value="1"/>
</dbReference>
<dbReference type="GO" id="GO:0016491">
    <property type="term" value="F:oxidoreductase activity"/>
    <property type="evidence" value="ECO:0007669"/>
    <property type="project" value="UniProtKB-KW"/>
</dbReference>
<evidence type="ECO:0000313" key="7">
    <source>
        <dbReference type="Proteomes" id="UP000253508"/>
    </source>
</evidence>
<dbReference type="Gene3D" id="3.40.50.720">
    <property type="entry name" value="NAD(P)-binding Rossmann-like Domain"/>
    <property type="match status" value="1"/>
</dbReference>
<keyword evidence="7" id="KW-1185">Reference proteome</keyword>
<comment type="caution">
    <text evidence="6">The sequence shown here is derived from an EMBL/GenBank/DDBJ whole genome shotgun (WGS) entry which is preliminary data.</text>
</comment>
<evidence type="ECO:0000256" key="3">
    <source>
        <dbReference type="SAM" id="MobiDB-lite"/>
    </source>
</evidence>
<dbReference type="GO" id="GO:0000166">
    <property type="term" value="F:nucleotide binding"/>
    <property type="evidence" value="ECO:0007669"/>
    <property type="project" value="InterPro"/>
</dbReference>
<dbReference type="InterPro" id="IPR055170">
    <property type="entry name" value="GFO_IDH_MocA-like_dom"/>
</dbReference>
<dbReference type="AlphaFoldDB" id="A0A367Y897"/>
<proteinExistence type="predicted"/>
<dbReference type="EMBL" id="QORO01000001">
    <property type="protein sequence ID" value="RCK62094.1"/>
    <property type="molecule type" value="Genomic_DNA"/>
</dbReference>
<feature type="region of interest" description="Disordered" evidence="3">
    <location>
        <begin position="15"/>
        <end position="62"/>
    </location>
</feature>
<accession>A0A367Y897</accession>
<name>A0A367Y897_9MICO</name>
<evidence type="ECO:0000256" key="2">
    <source>
        <dbReference type="ARBA" id="ARBA00023027"/>
    </source>
</evidence>
<evidence type="ECO:0000259" key="5">
    <source>
        <dbReference type="Pfam" id="PF22725"/>
    </source>
</evidence>
<dbReference type="InterPro" id="IPR050463">
    <property type="entry name" value="Gfo/Idh/MocA_oxidrdct_glycsds"/>
</dbReference>
<feature type="domain" description="Gfo/Idh/MocA-like oxidoreductase N-terminal" evidence="4">
    <location>
        <begin position="68"/>
        <end position="186"/>
    </location>
</feature>
<dbReference type="Pfam" id="PF22725">
    <property type="entry name" value="GFO_IDH_MocA_C3"/>
    <property type="match status" value="1"/>
</dbReference>
<dbReference type="Proteomes" id="UP000253508">
    <property type="component" value="Unassembled WGS sequence"/>
</dbReference>
<protein>
    <submittedName>
        <fullName evidence="6">Gfo/Idh/MocA family oxidoreductase</fullName>
    </submittedName>
</protein>
<evidence type="ECO:0000256" key="1">
    <source>
        <dbReference type="ARBA" id="ARBA00023002"/>
    </source>
</evidence>
<reference evidence="6 7" key="1">
    <citation type="submission" date="2018-07" db="EMBL/GenBank/DDBJ databases">
        <title>Microbacterium endoborsara sp. nov., a novel actinobacterium isolated from Borszczowia aralocaspica.</title>
        <authorList>
            <person name="An D."/>
        </authorList>
    </citation>
    <scope>NUCLEOTIDE SEQUENCE [LARGE SCALE GENOMIC DNA]</scope>
    <source>
        <strain evidence="6 7">C1.15228</strain>
    </source>
</reference>